<accession>A0A5S4GNQ4</accession>
<dbReference type="AlphaFoldDB" id="A0A5S4GNQ4"/>
<dbReference type="SUPFAM" id="SSF51735">
    <property type="entry name" value="NAD(P)-binding Rossmann-fold domains"/>
    <property type="match status" value="1"/>
</dbReference>
<dbReference type="Proteomes" id="UP000306628">
    <property type="component" value="Unassembled WGS sequence"/>
</dbReference>
<evidence type="ECO:0000313" key="4">
    <source>
        <dbReference type="Proteomes" id="UP000306628"/>
    </source>
</evidence>
<name>A0A5S4GNQ4_9ACTN</name>
<dbReference type="Gene3D" id="3.40.50.720">
    <property type="entry name" value="NAD(P)-binding Rossmann-like Domain"/>
    <property type="match status" value="1"/>
</dbReference>
<protein>
    <submittedName>
        <fullName evidence="3">NADP oxidoreductase</fullName>
    </submittedName>
</protein>
<dbReference type="GO" id="GO:0016491">
    <property type="term" value="F:oxidoreductase activity"/>
    <property type="evidence" value="ECO:0007669"/>
    <property type="project" value="UniProtKB-KW"/>
</dbReference>
<reference evidence="3 4" key="1">
    <citation type="submission" date="2019-05" db="EMBL/GenBank/DDBJ databases">
        <title>Draft genome sequence of Nonomuraea zeae DSM 100528.</title>
        <authorList>
            <person name="Saricaoglu S."/>
            <person name="Isik K."/>
        </authorList>
    </citation>
    <scope>NUCLEOTIDE SEQUENCE [LARGE SCALE GENOMIC DNA]</scope>
    <source>
        <strain evidence="3 4">DSM 100528</strain>
    </source>
</reference>
<comment type="caution">
    <text evidence="3">The sequence shown here is derived from an EMBL/GenBank/DDBJ whole genome shotgun (WGS) entry which is preliminary data.</text>
</comment>
<dbReference type="OrthoDB" id="5738121at2"/>
<evidence type="ECO:0000259" key="2">
    <source>
        <dbReference type="Pfam" id="PF03807"/>
    </source>
</evidence>
<evidence type="ECO:0000256" key="1">
    <source>
        <dbReference type="ARBA" id="ARBA00023002"/>
    </source>
</evidence>
<dbReference type="EMBL" id="VCKX01000043">
    <property type="protein sequence ID" value="TMR34576.1"/>
    <property type="molecule type" value="Genomic_DNA"/>
</dbReference>
<keyword evidence="4" id="KW-1185">Reference proteome</keyword>
<dbReference type="InterPro" id="IPR028939">
    <property type="entry name" value="P5C_Rdtase_cat_N"/>
</dbReference>
<dbReference type="InterPro" id="IPR051267">
    <property type="entry name" value="STEAP_metalloreductase"/>
</dbReference>
<gene>
    <name evidence="3" type="ORF">ETD85_16575</name>
</gene>
<proteinExistence type="predicted"/>
<dbReference type="PANTHER" id="PTHR14239:SF10">
    <property type="entry name" value="REDUCTASE"/>
    <property type="match status" value="1"/>
</dbReference>
<sequence length="208" mass="21397">MSPAALGRSPSRGDQDMRVAIVGSGRLGAPLGRLLAVAGHDVLFSDAEPERAVAAARAADGPARDGSPIEAARFGEVVVLAVGWEAFPLVMAELGAALTGKIVIDPSNPIAERDGAAVVVAVPGGLTSPQYQQRVLGADVRLVRTFNTKYPNELLELGIAGQRGGARADMPYWGDDDEAKKAVVPLIEDGGFTAIDGGGLSEALCCLL</sequence>
<dbReference type="InterPro" id="IPR036291">
    <property type="entry name" value="NAD(P)-bd_dom_sf"/>
</dbReference>
<organism evidence="3 4">
    <name type="scientific">Nonomuraea zeae</name>
    <dbReference type="NCBI Taxonomy" id="1642303"/>
    <lineage>
        <taxon>Bacteria</taxon>
        <taxon>Bacillati</taxon>
        <taxon>Actinomycetota</taxon>
        <taxon>Actinomycetes</taxon>
        <taxon>Streptosporangiales</taxon>
        <taxon>Streptosporangiaceae</taxon>
        <taxon>Nonomuraea</taxon>
    </lineage>
</organism>
<keyword evidence="1" id="KW-0560">Oxidoreductase</keyword>
<evidence type="ECO:0000313" key="3">
    <source>
        <dbReference type="EMBL" id="TMR34576.1"/>
    </source>
</evidence>
<feature type="domain" description="Pyrroline-5-carboxylate reductase catalytic N-terminal" evidence="2">
    <location>
        <begin position="18"/>
        <end position="109"/>
    </location>
</feature>
<dbReference type="Pfam" id="PF03807">
    <property type="entry name" value="F420_oxidored"/>
    <property type="match status" value="1"/>
</dbReference>
<dbReference type="PANTHER" id="PTHR14239">
    <property type="entry name" value="DUDULIN-RELATED"/>
    <property type="match status" value="1"/>
</dbReference>